<reference evidence="1 2" key="1">
    <citation type="submission" date="2019-03" db="EMBL/GenBank/DDBJ databases">
        <title>Genomic Encyclopedia of Type Strains, Phase IV (KMG-IV): sequencing the most valuable type-strain genomes for metagenomic binning, comparative biology and taxonomic classification.</title>
        <authorList>
            <person name="Goeker M."/>
        </authorList>
    </citation>
    <scope>NUCLEOTIDE SEQUENCE [LARGE SCALE GENOMIC DNA]</scope>
    <source>
        <strain evidence="1 2">DSM 15264</strain>
    </source>
</reference>
<dbReference type="RefSeq" id="WP_132762973.1">
    <property type="nucleotide sequence ID" value="NZ_CALFFA010000022.1"/>
</dbReference>
<dbReference type="Proteomes" id="UP000294772">
    <property type="component" value="Unassembled WGS sequence"/>
</dbReference>
<comment type="caution">
    <text evidence="1">The sequence shown here is derived from an EMBL/GenBank/DDBJ whole genome shotgun (WGS) entry which is preliminary data.</text>
</comment>
<proteinExistence type="predicted"/>
<sequence>MRSTMSQAASSRIVLGTLTLGEGRSASFELRDGRWLADDPGRCLRWHDGPCVSDGRDTLLLVSVDQGAALRLYGLEPLAARKGDCGTGLLIEAGDQASPQARVEWCITSVMD</sequence>
<organism evidence="1 2">
    <name type="scientific">Caldimonas thermodepolymerans</name>
    <dbReference type="NCBI Taxonomy" id="215580"/>
    <lineage>
        <taxon>Bacteria</taxon>
        <taxon>Pseudomonadati</taxon>
        <taxon>Pseudomonadota</taxon>
        <taxon>Betaproteobacteria</taxon>
        <taxon>Burkholderiales</taxon>
        <taxon>Sphaerotilaceae</taxon>
        <taxon>Caldimonas</taxon>
    </lineage>
</organism>
<name>A0AA46DGF1_9BURK</name>
<dbReference type="AlphaFoldDB" id="A0AA46DGF1"/>
<evidence type="ECO:0000313" key="2">
    <source>
        <dbReference type="Proteomes" id="UP000294772"/>
    </source>
</evidence>
<protein>
    <submittedName>
        <fullName evidence="1">Uncharacterized protein</fullName>
    </submittedName>
</protein>
<evidence type="ECO:0000313" key="1">
    <source>
        <dbReference type="EMBL" id="TCP09449.1"/>
    </source>
</evidence>
<accession>A0AA46DGF1</accession>
<dbReference type="EMBL" id="SLXF01000001">
    <property type="protein sequence ID" value="TCP09449.1"/>
    <property type="molecule type" value="Genomic_DNA"/>
</dbReference>
<gene>
    <name evidence="1" type="ORF">EV676_10122</name>
</gene>